<dbReference type="PANTHER" id="PTHR37358">
    <property type="entry name" value="MUCIN-20"/>
    <property type="match status" value="1"/>
</dbReference>
<feature type="signal peptide" evidence="2">
    <location>
        <begin position="1"/>
        <end position="22"/>
    </location>
</feature>
<feature type="compositionally biased region" description="Low complexity" evidence="1">
    <location>
        <begin position="440"/>
        <end position="458"/>
    </location>
</feature>
<evidence type="ECO:0000256" key="2">
    <source>
        <dbReference type="SAM" id="SignalP"/>
    </source>
</evidence>
<feature type="region of interest" description="Disordered" evidence="1">
    <location>
        <begin position="320"/>
        <end position="342"/>
    </location>
</feature>
<feature type="region of interest" description="Disordered" evidence="1">
    <location>
        <begin position="431"/>
        <end position="467"/>
    </location>
</feature>
<evidence type="ECO:0000313" key="3">
    <source>
        <dbReference type="EMBL" id="CAH6792273.1"/>
    </source>
</evidence>
<dbReference type="PANTHER" id="PTHR37358:SF1">
    <property type="entry name" value="MUCIN-20"/>
    <property type="match status" value="1"/>
</dbReference>
<proteinExistence type="predicted"/>
<dbReference type="InterPro" id="IPR034551">
    <property type="entry name" value="MUC20"/>
</dbReference>
<protein>
    <submittedName>
        <fullName evidence="3">Unknown_gene_11201 protein</fullName>
    </submittedName>
</protein>
<comment type="caution">
    <text evidence="3">The sequence shown here is derived from an EMBL/GenBank/DDBJ whole genome shotgun (WGS) entry which is preliminary data.</text>
</comment>
<keyword evidence="4" id="KW-1185">Reference proteome</keyword>
<organism evidence="3 4">
    <name type="scientific">Phodopus roborovskii</name>
    <name type="common">Roborovski's desert hamster</name>
    <name type="synonym">Cricetulus roborovskii</name>
    <dbReference type="NCBI Taxonomy" id="109678"/>
    <lineage>
        <taxon>Eukaryota</taxon>
        <taxon>Metazoa</taxon>
        <taxon>Chordata</taxon>
        <taxon>Craniata</taxon>
        <taxon>Vertebrata</taxon>
        <taxon>Euteleostomi</taxon>
        <taxon>Mammalia</taxon>
        <taxon>Eutheria</taxon>
        <taxon>Euarchontoglires</taxon>
        <taxon>Glires</taxon>
        <taxon>Rodentia</taxon>
        <taxon>Myomorpha</taxon>
        <taxon>Muroidea</taxon>
        <taxon>Cricetidae</taxon>
        <taxon>Cricetinae</taxon>
        <taxon>Phodopus</taxon>
    </lineage>
</organism>
<feature type="compositionally biased region" description="Basic and acidic residues" evidence="1">
    <location>
        <begin position="553"/>
        <end position="562"/>
    </location>
</feature>
<dbReference type="EMBL" id="CALSGD010001453">
    <property type="protein sequence ID" value="CAH6792273.1"/>
    <property type="molecule type" value="Genomic_DNA"/>
</dbReference>
<sequence>MGSVWGLAVHLLFFCWKAGVTASSAGLSISSPAPLVTTDNIQVPAFTQCVPPDTQSLKAETASKTLIATSTSSEVNSRDTQTISPIPETRNTTSPTASSLETQTTSPTLSSLGTQTTSPTASSLGTQTTSPTASSMGIQTTSPEASTLGSQTTFPTTEALKNQTIFPVELTLKTQTISSVTETRTLAIRIPSNFTVVHPIPTDTSDTLATSGSPRTGMSIVKSGTVSDPIEAIFDTLCTDDSSEEARKITIDLLTLAYTSTEAESLSSESSSSSDSSGGVLTSSRVLEPDIATPAKDSIAFSITHIKLTTCITEIETSVISGTPDTNHSPTGATASSTSEMLTWPQSPEAKLLSPKTTSSPGTLSASSTSVLATTLEGTLPIHVTVRETTVAQIPTSDGTLVTVSMNPLKKTSALSTETQGHTEVLGTITVPRSTMGKATSFSGSSTSDSSPSAGTTTKNSITSETLTADDMTSSSFLTGSHVLPFVSSTTASTSKKPNVPSAKTTASPKTAVKPPTPTPTAAWTRRTTKHGPGEDGGFLLVRLSVASPQDLTEPKATEKLMHQSGGGRPPPQHLSDGCSKNG</sequence>
<dbReference type="AlphaFoldDB" id="A0AAU9ZKN6"/>
<feature type="chain" id="PRO_5043796197" evidence="2">
    <location>
        <begin position="23"/>
        <end position="583"/>
    </location>
</feature>
<evidence type="ECO:0000313" key="4">
    <source>
        <dbReference type="Proteomes" id="UP001152836"/>
    </source>
</evidence>
<feature type="region of interest" description="Disordered" evidence="1">
    <location>
        <begin position="69"/>
        <end position="151"/>
    </location>
</feature>
<feature type="compositionally biased region" description="Low complexity" evidence="1">
    <location>
        <begin position="501"/>
        <end position="526"/>
    </location>
</feature>
<name>A0AAU9ZKN6_PHORO</name>
<reference evidence="3" key="1">
    <citation type="submission" date="2022-06" db="EMBL/GenBank/DDBJ databases">
        <authorList>
            <person name="Andreotti S."/>
            <person name="Wyler E."/>
        </authorList>
    </citation>
    <scope>NUCLEOTIDE SEQUENCE</scope>
</reference>
<gene>
    <name evidence="3" type="primary">unknown_gene_11201</name>
    <name evidence="3" type="ORF">PHOROB_LOCUS9253</name>
</gene>
<accession>A0AAU9ZKN6</accession>
<keyword evidence="2" id="KW-0732">Signal</keyword>
<dbReference type="GO" id="GO:0048012">
    <property type="term" value="P:hepatocyte growth factor receptor signaling pathway"/>
    <property type="evidence" value="ECO:0007669"/>
    <property type="project" value="InterPro"/>
</dbReference>
<feature type="region of interest" description="Disordered" evidence="1">
    <location>
        <begin position="490"/>
        <end position="583"/>
    </location>
</feature>
<dbReference type="Proteomes" id="UP001152836">
    <property type="component" value="Unassembled WGS sequence"/>
</dbReference>
<evidence type="ECO:0000256" key="1">
    <source>
        <dbReference type="SAM" id="MobiDB-lite"/>
    </source>
</evidence>